<dbReference type="HOGENOM" id="CLU_2319923_0_0_1"/>
<evidence type="ECO:0000313" key="2">
    <source>
        <dbReference type="Proteomes" id="UP000019804"/>
    </source>
</evidence>
<evidence type="ECO:0000313" key="1">
    <source>
        <dbReference type="EMBL" id="EYE99483.1"/>
    </source>
</evidence>
<dbReference type="EMBL" id="KK088411">
    <property type="protein sequence ID" value="EYE99483.1"/>
    <property type="molecule type" value="Genomic_DNA"/>
</dbReference>
<keyword evidence="2" id="KW-1185">Reference proteome</keyword>
<dbReference type="OrthoDB" id="3366823at2759"/>
<gene>
    <name evidence="1" type="ORF">EURHEDRAFT_373421</name>
</gene>
<protein>
    <submittedName>
        <fullName evidence="1">Uncharacterized protein</fullName>
    </submittedName>
</protein>
<accession>A0A017SR89</accession>
<dbReference type="Proteomes" id="UP000019804">
    <property type="component" value="Unassembled WGS sequence"/>
</dbReference>
<dbReference type="GeneID" id="63693657"/>
<reference evidence="2" key="1">
    <citation type="journal article" date="2014" name="Nat. Commun.">
        <title>Genomic adaptations of the halophilic Dead Sea filamentous fungus Eurotium rubrum.</title>
        <authorList>
            <person name="Kis-Papo T."/>
            <person name="Weig A.R."/>
            <person name="Riley R."/>
            <person name="Persoh D."/>
            <person name="Salamov A."/>
            <person name="Sun H."/>
            <person name="Lipzen A."/>
            <person name="Wasser S.P."/>
            <person name="Rambold G."/>
            <person name="Grigoriev I.V."/>
            <person name="Nevo E."/>
        </authorList>
    </citation>
    <scope>NUCLEOTIDE SEQUENCE [LARGE SCALE GENOMIC DNA]</scope>
    <source>
        <strain evidence="2">CBS 135680</strain>
    </source>
</reference>
<proteinExistence type="predicted"/>
<sequence length="99" mass="11725">MMIGSHILEMYPTLVEDFWEFHQQLANYSRGLPRWMISSAYEMRDRLLANPKAWNRMAQQHSDCSKHGIDDADWDEFSGTRYIRAHQDLMRTHKTSPPA</sequence>
<organism evidence="1 2">
    <name type="scientific">Aspergillus ruber (strain CBS 135680)</name>
    <dbReference type="NCBI Taxonomy" id="1388766"/>
    <lineage>
        <taxon>Eukaryota</taxon>
        <taxon>Fungi</taxon>
        <taxon>Dikarya</taxon>
        <taxon>Ascomycota</taxon>
        <taxon>Pezizomycotina</taxon>
        <taxon>Eurotiomycetes</taxon>
        <taxon>Eurotiomycetidae</taxon>
        <taxon>Eurotiales</taxon>
        <taxon>Aspergillaceae</taxon>
        <taxon>Aspergillus</taxon>
        <taxon>Aspergillus subgen. Aspergillus</taxon>
    </lineage>
</organism>
<dbReference type="STRING" id="1388766.A0A017SR89"/>
<dbReference type="AlphaFoldDB" id="A0A017SR89"/>
<dbReference type="RefSeq" id="XP_040643171.1">
    <property type="nucleotide sequence ID" value="XM_040778533.1"/>
</dbReference>
<name>A0A017SR89_ASPRC</name>